<keyword evidence="14" id="KW-0645">Protease</keyword>
<dbReference type="SMART" id="SM00364">
    <property type="entry name" value="LRR_BAC"/>
    <property type="match status" value="16"/>
</dbReference>
<evidence type="ECO:0000256" key="3">
    <source>
        <dbReference type="ARBA" id="ARBA00022475"/>
    </source>
</evidence>
<sequence>MNLEFDRWETPKLRKLSLINNLLTSLPAFKSDSLEELYINGNKITNLEFDKWATPNLSKLSLPHNLLTALPAFKSDSLKELSLQGNQITILEFDRWATPRLVELQLNNNSLTSLPAFKSDSLEEINLNNNKITHLQIDRWTTPELMILSLSYNLLTSLPAFKSDRLEELDLSHNKITHLQIDEWTAPKLRNLRLSNNSLTSVSAFKSDRLEELDLSHNKITHIQIDEWTAPKLRNLQLSNNSLTSASAFKSNSLEELNLNNNKITNLEFSKWTTPRLRKLSLAYNLLTSLPAFNSYSLRELNLNNNRITNLESNRRTTPRLWKLSLTDNLLTSLPAFKSDSLEILNLNNNKITNLEFNKWTTPRLRILSLAYNLLTSLPAFKSDSLEELNLNNNKITNLEFKKWTTPTLRKLSLTYNLLSSLPAFKSDRLEELSLSLWAHTKVDLSGNQIATIDGGILYRILKECSQGDGFLNLEDNPIQCDPRIAWLAFAPESMKKLKGTCGNGTDLKYPDSTETLRQYAFEAMTNPCRLQRPDDVGGVTSIDSHHACLCDGGTLNTSLACPKGTQVGCINLVAIVPPRHENADVTGCEPLPGIRNGRFDILSCSDDGLSSKNRSECIQGRKYLIGSKVKYTCDIYYTLRGPRVRTCRANGKWSGPDPLCEPECGRTGNTIAKPQRLVRGGKAAALGAWPWQVAIYDAQVEYIICGGALIGRRWVLTAAHCVAELNDIITVRDVQDFFIHLGKHYRNMSEDDEFVQIMKVIQIFVHDEYTGFESDIALMKLHGSANLTRRVQVICLPSNDDLSDDFLDGSQDEFGGPHRGWVAGWGKDASDEGTDALTEVQLTVTSKRECRNRIRIKTSDHPASITRNTFCAGERSNVSSFVNEDAKEYGTVCEGDSGSPMVFPSHSLLKSQWVVEGIVSHIYVKSRQDCSNYEPGQYGVFTRVCRVDRGDHVDEFMNTCVKIHNFAINAIRKATRDFTFGRGYPGGAERENGKIKCDRCDK</sequence>
<dbReference type="Pfam" id="PF12799">
    <property type="entry name" value="LRR_4"/>
    <property type="match status" value="3"/>
</dbReference>
<dbReference type="PROSITE" id="PS00134">
    <property type="entry name" value="TRYPSIN_HIS"/>
    <property type="match status" value="1"/>
</dbReference>
<dbReference type="SMART" id="SM00020">
    <property type="entry name" value="Tryp_SPc"/>
    <property type="match status" value="1"/>
</dbReference>
<dbReference type="InterPro" id="IPR001611">
    <property type="entry name" value="Leu-rich_rpt"/>
</dbReference>
<dbReference type="Pfam" id="PF00560">
    <property type="entry name" value="LRR_1"/>
    <property type="match status" value="1"/>
</dbReference>
<keyword evidence="2" id="KW-0813">Transport</keyword>
<keyword evidence="5" id="KW-0812">Transmembrane</keyword>
<dbReference type="InterPro" id="IPR001314">
    <property type="entry name" value="Peptidase_S1A"/>
</dbReference>
<evidence type="ECO:0000256" key="7">
    <source>
        <dbReference type="ARBA" id="ARBA00022737"/>
    </source>
</evidence>
<keyword evidence="13" id="KW-0768">Sushi</keyword>
<protein>
    <recommendedName>
        <fullName evidence="19">Limulus clotting factor C</fullName>
    </recommendedName>
</protein>
<feature type="domain" description="Sushi" evidence="16">
    <location>
        <begin position="603"/>
        <end position="663"/>
    </location>
</feature>
<keyword evidence="4" id="KW-0433">Leucine-rich repeat</keyword>
<evidence type="ECO:0000256" key="9">
    <source>
        <dbReference type="ARBA" id="ARBA00023065"/>
    </source>
</evidence>
<evidence type="ECO:0000256" key="14">
    <source>
        <dbReference type="RuleBase" id="RU363034"/>
    </source>
</evidence>
<dbReference type="PROSITE" id="PS00135">
    <property type="entry name" value="TRYPSIN_SER"/>
    <property type="match status" value="1"/>
</dbReference>
<dbReference type="Gene3D" id="2.40.10.10">
    <property type="entry name" value="Trypsin-like serine proteases"/>
    <property type="match status" value="2"/>
</dbReference>
<organism evidence="17">
    <name type="scientific">Darwinula stevensoni</name>
    <dbReference type="NCBI Taxonomy" id="69355"/>
    <lineage>
        <taxon>Eukaryota</taxon>
        <taxon>Metazoa</taxon>
        <taxon>Ecdysozoa</taxon>
        <taxon>Arthropoda</taxon>
        <taxon>Crustacea</taxon>
        <taxon>Oligostraca</taxon>
        <taxon>Ostracoda</taxon>
        <taxon>Podocopa</taxon>
        <taxon>Podocopida</taxon>
        <taxon>Darwinulocopina</taxon>
        <taxon>Darwinuloidea</taxon>
        <taxon>Darwinulidae</taxon>
        <taxon>Darwinula</taxon>
    </lineage>
</organism>
<dbReference type="FunFam" id="2.40.10.10:FF:000068">
    <property type="entry name" value="transmembrane protease serine 2"/>
    <property type="match status" value="1"/>
</dbReference>
<feature type="disulfide bond" evidence="13">
    <location>
        <begin position="634"/>
        <end position="661"/>
    </location>
</feature>
<dbReference type="PANTHER" id="PTHR46473:SF10">
    <property type="entry name" value="LD45603P-RELATED"/>
    <property type="match status" value="1"/>
</dbReference>
<dbReference type="InterPro" id="IPR009003">
    <property type="entry name" value="Peptidase_S1_PA"/>
</dbReference>
<dbReference type="CDD" id="cd00190">
    <property type="entry name" value="Tryp_SPc"/>
    <property type="match status" value="1"/>
</dbReference>
<evidence type="ECO:0000313" key="18">
    <source>
        <dbReference type="Proteomes" id="UP000677054"/>
    </source>
</evidence>
<dbReference type="InterPro" id="IPR001254">
    <property type="entry name" value="Trypsin_dom"/>
</dbReference>
<dbReference type="InterPro" id="IPR025875">
    <property type="entry name" value="Leu-rich_rpt_4"/>
</dbReference>
<evidence type="ECO:0000259" key="16">
    <source>
        <dbReference type="PROSITE" id="PS50923"/>
    </source>
</evidence>
<dbReference type="EMBL" id="CAJPEV010000479">
    <property type="protein sequence ID" value="CAG0885690.1"/>
    <property type="molecule type" value="Genomic_DNA"/>
</dbReference>
<dbReference type="PROSITE" id="PS50240">
    <property type="entry name" value="TRYPSIN_DOM"/>
    <property type="match status" value="1"/>
</dbReference>
<keyword evidence="12" id="KW-0407">Ion channel</keyword>
<evidence type="ECO:0000256" key="11">
    <source>
        <dbReference type="ARBA" id="ARBA00023157"/>
    </source>
</evidence>
<dbReference type="InterPro" id="IPR000436">
    <property type="entry name" value="Sushi_SCR_CCP_dom"/>
</dbReference>
<dbReference type="Gene3D" id="3.80.10.10">
    <property type="entry name" value="Ribonuclease Inhibitor"/>
    <property type="match status" value="4"/>
</dbReference>
<evidence type="ECO:0000256" key="5">
    <source>
        <dbReference type="ARBA" id="ARBA00022692"/>
    </source>
</evidence>
<dbReference type="PROSITE" id="PS50923">
    <property type="entry name" value="SUSHI"/>
    <property type="match status" value="1"/>
</dbReference>
<dbReference type="PANTHER" id="PTHR46473">
    <property type="entry name" value="GH08155P"/>
    <property type="match status" value="1"/>
</dbReference>
<dbReference type="InterPro" id="IPR051432">
    <property type="entry name" value="KCNMA1_auxiliary"/>
</dbReference>
<evidence type="ECO:0000313" key="17">
    <source>
        <dbReference type="EMBL" id="CAD7243687.1"/>
    </source>
</evidence>
<dbReference type="GO" id="GO:0034220">
    <property type="term" value="P:monoatomic ion transmembrane transport"/>
    <property type="evidence" value="ECO:0007669"/>
    <property type="project" value="UniProtKB-KW"/>
</dbReference>
<evidence type="ECO:0000256" key="8">
    <source>
        <dbReference type="ARBA" id="ARBA00022989"/>
    </source>
</evidence>
<dbReference type="InterPro" id="IPR043504">
    <property type="entry name" value="Peptidase_S1_PA_chymotrypsin"/>
</dbReference>
<proteinExistence type="predicted"/>
<accession>A0A7R9A2I0</accession>
<evidence type="ECO:0008006" key="19">
    <source>
        <dbReference type="Google" id="ProtNLM"/>
    </source>
</evidence>
<dbReference type="InterPro" id="IPR032675">
    <property type="entry name" value="LRR_dom_sf"/>
</dbReference>
<evidence type="ECO:0000256" key="10">
    <source>
        <dbReference type="ARBA" id="ARBA00023136"/>
    </source>
</evidence>
<keyword evidence="10" id="KW-0472">Membrane</keyword>
<keyword evidence="14" id="KW-0378">Hydrolase</keyword>
<gene>
    <name evidence="17" type="ORF">DSTB1V02_LOCUS3601</name>
</gene>
<keyword evidence="14" id="KW-0720">Serine protease</keyword>
<dbReference type="SUPFAM" id="SSF52058">
    <property type="entry name" value="L domain-like"/>
    <property type="match status" value="2"/>
</dbReference>
<dbReference type="Pfam" id="PF00084">
    <property type="entry name" value="Sushi"/>
    <property type="match status" value="1"/>
</dbReference>
<evidence type="ECO:0000256" key="12">
    <source>
        <dbReference type="ARBA" id="ARBA00023303"/>
    </source>
</evidence>
<evidence type="ECO:0000256" key="13">
    <source>
        <dbReference type="PROSITE-ProRule" id="PRU00302"/>
    </source>
</evidence>
<dbReference type="SMART" id="SM00365">
    <property type="entry name" value="LRR_SD22"/>
    <property type="match status" value="4"/>
</dbReference>
<dbReference type="PROSITE" id="PS51450">
    <property type="entry name" value="LRR"/>
    <property type="match status" value="8"/>
</dbReference>
<keyword evidence="18" id="KW-1185">Reference proteome</keyword>
<feature type="disulfide bond" evidence="13">
    <location>
        <begin position="605"/>
        <end position="648"/>
    </location>
</feature>
<dbReference type="SMART" id="SM00369">
    <property type="entry name" value="LRR_TYP"/>
    <property type="match status" value="15"/>
</dbReference>
<dbReference type="Pfam" id="PF13855">
    <property type="entry name" value="LRR_8"/>
    <property type="match status" value="1"/>
</dbReference>
<dbReference type="InterPro" id="IPR033116">
    <property type="entry name" value="TRYPSIN_SER"/>
</dbReference>
<keyword evidence="8" id="KW-1133">Transmembrane helix</keyword>
<reference evidence="17" key="1">
    <citation type="submission" date="2020-11" db="EMBL/GenBank/DDBJ databases">
        <authorList>
            <person name="Tran Van P."/>
        </authorList>
    </citation>
    <scope>NUCLEOTIDE SEQUENCE</scope>
</reference>
<dbReference type="PRINTS" id="PR00722">
    <property type="entry name" value="CHYMOTRYPSIN"/>
</dbReference>
<feature type="domain" description="Peptidase S1" evidence="15">
    <location>
        <begin position="679"/>
        <end position="977"/>
    </location>
</feature>
<keyword evidence="7" id="KW-0677">Repeat</keyword>
<keyword evidence="11 13" id="KW-1015">Disulfide bond</keyword>
<dbReference type="CDD" id="cd00033">
    <property type="entry name" value="CCP"/>
    <property type="match status" value="1"/>
</dbReference>
<comment type="subcellular location">
    <subcellularLocation>
        <location evidence="1">Cell membrane</location>
        <topology evidence="1">Single-pass membrane protein</topology>
    </subcellularLocation>
</comment>
<dbReference type="SUPFAM" id="SSF50494">
    <property type="entry name" value="Trypsin-like serine proteases"/>
    <property type="match status" value="1"/>
</dbReference>
<keyword evidence="6" id="KW-0732">Signal</keyword>
<dbReference type="Proteomes" id="UP000677054">
    <property type="component" value="Unassembled WGS sequence"/>
</dbReference>
<dbReference type="InterPro" id="IPR018114">
    <property type="entry name" value="TRYPSIN_HIS"/>
</dbReference>
<dbReference type="AlphaFoldDB" id="A0A7R9A2I0"/>
<dbReference type="GO" id="GO:0005886">
    <property type="term" value="C:plasma membrane"/>
    <property type="evidence" value="ECO:0007669"/>
    <property type="project" value="UniProtKB-SubCell"/>
</dbReference>
<evidence type="ECO:0000256" key="4">
    <source>
        <dbReference type="ARBA" id="ARBA00022614"/>
    </source>
</evidence>
<dbReference type="EMBL" id="LR899996">
    <property type="protein sequence ID" value="CAD7243687.1"/>
    <property type="molecule type" value="Genomic_DNA"/>
</dbReference>
<dbReference type="Pfam" id="PF00089">
    <property type="entry name" value="Trypsin"/>
    <property type="match status" value="1"/>
</dbReference>
<evidence type="ECO:0000259" key="15">
    <source>
        <dbReference type="PROSITE" id="PS50240"/>
    </source>
</evidence>
<dbReference type="OrthoDB" id="660555at2759"/>
<evidence type="ECO:0000256" key="2">
    <source>
        <dbReference type="ARBA" id="ARBA00022448"/>
    </source>
</evidence>
<evidence type="ECO:0000256" key="1">
    <source>
        <dbReference type="ARBA" id="ARBA00004162"/>
    </source>
</evidence>
<dbReference type="GO" id="GO:0004252">
    <property type="term" value="F:serine-type endopeptidase activity"/>
    <property type="evidence" value="ECO:0007669"/>
    <property type="project" value="InterPro"/>
</dbReference>
<dbReference type="GO" id="GO:0006508">
    <property type="term" value="P:proteolysis"/>
    <property type="evidence" value="ECO:0007669"/>
    <property type="project" value="UniProtKB-KW"/>
</dbReference>
<keyword evidence="3" id="KW-1003">Cell membrane</keyword>
<dbReference type="Gene3D" id="2.10.70.10">
    <property type="entry name" value="Complement Module, domain 1"/>
    <property type="match status" value="1"/>
</dbReference>
<name>A0A7R9A2I0_9CRUS</name>
<keyword evidence="9" id="KW-0406">Ion transport</keyword>
<dbReference type="InterPro" id="IPR003591">
    <property type="entry name" value="Leu-rich_rpt_typical-subtyp"/>
</dbReference>
<evidence type="ECO:0000256" key="6">
    <source>
        <dbReference type="ARBA" id="ARBA00022729"/>
    </source>
</evidence>
<dbReference type="SMART" id="SM00032">
    <property type="entry name" value="CCP"/>
    <property type="match status" value="1"/>
</dbReference>